<dbReference type="GO" id="GO:0005230">
    <property type="term" value="F:extracellular ligand-gated monoatomic ion channel activity"/>
    <property type="evidence" value="ECO:0007669"/>
    <property type="project" value="InterPro"/>
</dbReference>
<reference evidence="2 3" key="1">
    <citation type="submission" date="2013-12" db="EMBL/GenBank/DDBJ databases">
        <title>Draft genome of the parsitic nematode Ancylostoma duodenale.</title>
        <authorList>
            <person name="Mitreva M."/>
        </authorList>
    </citation>
    <scope>NUCLEOTIDE SEQUENCE [LARGE SCALE GENOMIC DNA]</scope>
    <source>
        <strain evidence="2 3">Zhejiang</strain>
    </source>
</reference>
<feature type="domain" description="Neurotransmitter-gated ion-channel ligand-binding" evidence="1">
    <location>
        <begin position="33"/>
        <end position="89"/>
    </location>
</feature>
<evidence type="ECO:0000313" key="3">
    <source>
        <dbReference type="Proteomes" id="UP000054047"/>
    </source>
</evidence>
<dbReference type="GO" id="GO:0016020">
    <property type="term" value="C:membrane"/>
    <property type="evidence" value="ECO:0007669"/>
    <property type="project" value="InterPro"/>
</dbReference>
<proteinExistence type="predicted"/>
<keyword evidence="3" id="KW-1185">Reference proteome</keyword>
<dbReference type="InterPro" id="IPR006202">
    <property type="entry name" value="Neur_chan_lig-bd"/>
</dbReference>
<dbReference type="EMBL" id="KN755831">
    <property type="protein sequence ID" value="KIH48966.1"/>
    <property type="molecule type" value="Genomic_DNA"/>
</dbReference>
<evidence type="ECO:0000313" key="2">
    <source>
        <dbReference type="EMBL" id="KIH48966.1"/>
    </source>
</evidence>
<dbReference type="Proteomes" id="UP000054047">
    <property type="component" value="Unassembled WGS sequence"/>
</dbReference>
<dbReference type="SUPFAM" id="SSF63712">
    <property type="entry name" value="Nicotinic receptor ligand binding domain-like"/>
    <property type="match status" value="1"/>
</dbReference>
<organism evidence="2 3">
    <name type="scientific">Ancylostoma duodenale</name>
    <dbReference type="NCBI Taxonomy" id="51022"/>
    <lineage>
        <taxon>Eukaryota</taxon>
        <taxon>Metazoa</taxon>
        <taxon>Ecdysozoa</taxon>
        <taxon>Nematoda</taxon>
        <taxon>Chromadorea</taxon>
        <taxon>Rhabditida</taxon>
        <taxon>Rhabditina</taxon>
        <taxon>Rhabditomorpha</taxon>
        <taxon>Strongyloidea</taxon>
        <taxon>Ancylostomatidae</taxon>
        <taxon>Ancylostomatinae</taxon>
        <taxon>Ancylostoma</taxon>
    </lineage>
</organism>
<dbReference type="Gene3D" id="2.70.170.10">
    <property type="entry name" value="Neurotransmitter-gated ion-channel ligand-binding domain"/>
    <property type="match status" value="1"/>
</dbReference>
<dbReference type="InterPro" id="IPR036734">
    <property type="entry name" value="Neur_chan_lig-bd_sf"/>
</dbReference>
<sequence>MFHSSAYGSCPYDSPHNLTIAPFGSGMCTGDDAIIEHILNGYNKLELPGGGHIWVQEVSKIIEITSEFELDIYVTERWTDPALAYAHLNPCKR</sequence>
<accession>A0A0C2FVM7</accession>
<protein>
    <recommendedName>
        <fullName evidence="1">Neurotransmitter-gated ion-channel ligand-binding domain-containing protein</fullName>
    </recommendedName>
</protein>
<gene>
    <name evidence="2" type="ORF">ANCDUO_20961</name>
</gene>
<evidence type="ECO:0000259" key="1">
    <source>
        <dbReference type="Pfam" id="PF02931"/>
    </source>
</evidence>
<name>A0A0C2FVM7_9BILA</name>
<dbReference type="AlphaFoldDB" id="A0A0C2FVM7"/>
<dbReference type="OrthoDB" id="442503at2759"/>
<dbReference type="Pfam" id="PF02931">
    <property type="entry name" value="Neur_chan_LBD"/>
    <property type="match status" value="1"/>
</dbReference>